<reference evidence="2" key="1">
    <citation type="submission" date="2023-07" db="EMBL/GenBank/DDBJ databases">
        <authorList>
            <consortium name="AG Swart"/>
            <person name="Singh M."/>
            <person name="Singh A."/>
            <person name="Seah K."/>
            <person name="Emmerich C."/>
        </authorList>
    </citation>
    <scope>NUCLEOTIDE SEQUENCE</scope>
    <source>
        <strain evidence="2">DP1</strain>
    </source>
</reference>
<dbReference type="Proteomes" id="UP001295684">
    <property type="component" value="Unassembled WGS sequence"/>
</dbReference>
<gene>
    <name evidence="2" type="ORF">ECRASSUSDP1_LOCUS8024</name>
</gene>
<sequence>MAYNYEYGMNGSLDRPGASRRSRINDISSRNNSNKPSQRSTLEPMAGSAYSNFSQKSNRSTSGGRQYSYRLDNITNKLAERNNPVVQSFKDKSNKRIDSGYKNNDSSHFKRSMQNFGVSHSLERTELPKVERVSQYREKTPESIPQSKASSRGMVNYAKSLQNSGDNLFQTSAIRRFNNKKQLDVIYEDPYNQNELDPKQKEILERYYLRSKRKLAPSQRSMITPALTPDNNIKFVDNGSLVKNPKNMRTPPPPMWGEESEIDETAGEPFYDPNNDPARNSKVLAHLDSSRTKRMSFIKERLKQNGVDVNSSDMFVIQDKRPKGSKLKKKIVYIYDSDSEEDENQTNIDSRRSNIGTQYSVVQSRRSGIYSQRMDKHNQSSDLKYSKPYQDLPSRKYQNKSYYHEATPKTSIRQMKATTKMPNIHPGANKVQLSSLMNKPASSSTSILGSRRIRTSAFQRIKG</sequence>
<feature type="compositionally biased region" description="Basic and acidic residues" evidence="1">
    <location>
        <begin position="132"/>
        <end position="141"/>
    </location>
</feature>
<organism evidence="2 3">
    <name type="scientific">Euplotes crassus</name>
    <dbReference type="NCBI Taxonomy" id="5936"/>
    <lineage>
        <taxon>Eukaryota</taxon>
        <taxon>Sar</taxon>
        <taxon>Alveolata</taxon>
        <taxon>Ciliophora</taxon>
        <taxon>Intramacronucleata</taxon>
        <taxon>Spirotrichea</taxon>
        <taxon>Hypotrichia</taxon>
        <taxon>Euplotida</taxon>
        <taxon>Euplotidae</taxon>
        <taxon>Moneuplotes</taxon>
    </lineage>
</organism>
<proteinExistence type="predicted"/>
<feature type="region of interest" description="Disordered" evidence="1">
    <location>
        <begin position="132"/>
        <end position="151"/>
    </location>
</feature>
<feature type="region of interest" description="Disordered" evidence="1">
    <location>
        <begin position="1"/>
        <end position="67"/>
    </location>
</feature>
<evidence type="ECO:0000313" key="2">
    <source>
        <dbReference type="EMBL" id="CAI2366750.1"/>
    </source>
</evidence>
<evidence type="ECO:0000256" key="1">
    <source>
        <dbReference type="SAM" id="MobiDB-lite"/>
    </source>
</evidence>
<protein>
    <submittedName>
        <fullName evidence="2">Uncharacterized protein</fullName>
    </submittedName>
</protein>
<feature type="compositionally biased region" description="Polar residues" evidence="1">
    <location>
        <begin position="49"/>
        <end position="65"/>
    </location>
</feature>
<feature type="compositionally biased region" description="Low complexity" evidence="1">
    <location>
        <begin position="25"/>
        <end position="34"/>
    </location>
</feature>
<dbReference type="EMBL" id="CAMPGE010007832">
    <property type="protein sequence ID" value="CAI2366750.1"/>
    <property type="molecule type" value="Genomic_DNA"/>
</dbReference>
<dbReference type="AlphaFoldDB" id="A0AAD1UJT5"/>
<accession>A0AAD1UJT5</accession>
<name>A0AAD1UJT5_EUPCR</name>
<evidence type="ECO:0000313" key="3">
    <source>
        <dbReference type="Proteomes" id="UP001295684"/>
    </source>
</evidence>
<feature type="region of interest" description="Disordered" evidence="1">
    <location>
        <begin position="365"/>
        <end position="412"/>
    </location>
</feature>
<feature type="region of interest" description="Disordered" evidence="1">
    <location>
        <begin position="237"/>
        <end position="260"/>
    </location>
</feature>
<keyword evidence="3" id="KW-1185">Reference proteome</keyword>
<comment type="caution">
    <text evidence="2">The sequence shown here is derived from an EMBL/GenBank/DDBJ whole genome shotgun (WGS) entry which is preliminary data.</text>
</comment>